<keyword evidence="8" id="KW-1185">Reference proteome</keyword>
<sequence>MRYLPATIVFILAALLSSASATAEQVLLITYFDSNGENGVFLAASRDGRTFYKLNDGKPIFRPPRWKGQSLTRDPSVVWHDGLFHMVWTSNWNGNVLGYANSQDMVEWSEPQMIQPFPEGQEQPNNIWAPELFHDPVADDFKIAWASTLPSELNDDDGSADRHGGDHRMYYLSTKDFQTFSKPELLVEDQNYSMIDGFMVYDEPNERWVTSVKSEVSPERGGKNLRLAFSPPKISPRSFKKVSGPIVGPGSPVRSDSWAEGASLVRWHGKWLLYWDCYTKHHYGLAESDDLESWRDQTDQLEFPVQHPRHGTVFVADTEQLGWELPAE</sequence>
<reference evidence="7" key="1">
    <citation type="submission" date="2022-06" db="EMBL/GenBank/DDBJ databases">
        <title>Aeoliella straminimaris, a novel planctomycete from sediments.</title>
        <authorList>
            <person name="Vitorino I.R."/>
            <person name="Lage O.M."/>
        </authorList>
    </citation>
    <scope>NUCLEOTIDE SEQUENCE</scope>
    <source>
        <strain evidence="7">ICT_H6.2</strain>
    </source>
</reference>
<evidence type="ECO:0008006" key="9">
    <source>
        <dbReference type="Google" id="ProtNLM"/>
    </source>
</evidence>
<dbReference type="PANTHER" id="PTHR43301:SF3">
    <property type="entry name" value="ARABINAN ENDO-1,5-ALPHA-L-ARABINOSIDASE A-RELATED"/>
    <property type="match status" value="1"/>
</dbReference>
<feature type="signal peptide" evidence="6">
    <location>
        <begin position="1"/>
        <end position="23"/>
    </location>
</feature>
<keyword evidence="3 5" id="KW-0378">Hydrolase</keyword>
<accession>A0A9X2FH21</accession>
<dbReference type="SUPFAM" id="SSF75005">
    <property type="entry name" value="Arabinanase/levansucrase/invertase"/>
    <property type="match status" value="2"/>
</dbReference>
<dbReference type="RefSeq" id="WP_252853643.1">
    <property type="nucleotide sequence ID" value="NZ_JAMXLR010000055.1"/>
</dbReference>
<evidence type="ECO:0000256" key="2">
    <source>
        <dbReference type="ARBA" id="ARBA00009865"/>
    </source>
</evidence>
<comment type="similarity">
    <text evidence="2 5">Belongs to the glycosyl hydrolase 43 family.</text>
</comment>
<dbReference type="PANTHER" id="PTHR43301">
    <property type="entry name" value="ARABINAN ENDO-1,5-ALPHA-L-ARABINOSIDASE"/>
    <property type="match status" value="1"/>
</dbReference>
<dbReference type="Gene3D" id="2.115.10.20">
    <property type="entry name" value="Glycosyl hydrolase domain, family 43"/>
    <property type="match status" value="2"/>
</dbReference>
<dbReference type="InterPro" id="IPR050727">
    <property type="entry name" value="GH43_arabinanases"/>
</dbReference>
<dbReference type="Proteomes" id="UP001155241">
    <property type="component" value="Unassembled WGS sequence"/>
</dbReference>
<evidence type="ECO:0000313" key="7">
    <source>
        <dbReference type="EMBL" id="MCO6045531.1"/>
    </source>
</evidence>
<evidence type="ECO:0000256" key="5">
    <source>
        <dbReference type="RuleBase" id="RU361187"/>
    </source>
</evidence>
<dbReference type="EMBL" id="JAMXLR010000055">
    <property type="protein sequence ID" value="MCO6045531.1"/>
    <property type="molecule type" value="Genomic_DNA"/>
</dbReference>
<dbReference type="Pfam" id="PF04616">
    <property type="entry name" value="Glyco_hydro_43"/>
    <property type="match status" value="1"/>
</dbReference>
<comment type="caution">
    <text evidence="7">The sequence shown here is derived from an EMBL/GenBank/DDBJ whole genome shotgun (WGS) entry which is preliminary data.</text>
</comment>
<gene>
    <name evidence="7" type="ORF">NG895_16590</name>
</gene>
<organism evidence="7 8">
    <name type="scientific">Aeoliella straminimaris</name>
    <dbReference type="NCBI Taxonomy" id="2954799"/>
    <lineage>
        <taxon>Bacteria</taxon>
        <taxon>Pseudomonadati</taxon>
        <taxon>Planctomycetota</taxon>
        <taxon>Planctomycetia</taxon>
        <taxon>Pirellulales</taxon>
        <taxon>Lacipirellulaceae</taxon>
        <taxon>Aeoliella</taxon>
    </lineage>
</organism>
<dbReference type="InterPro" id="IPR023296">
    <property type="entry name" value="Glyco_hydro_beta-prop_sf"/>
</dbReference>
<proteinExistence type="inferred from homology"/>
<comment type="pathway">
    <text evidence="1">Glycan metabolism; L-arabinan degradation.</text>
</comment>
<evidence type="ECO:0000313" key="8">
    <source>
        <dbReference type="Proteomes" id="UP001155241"/>
    </source>
</evidence>
<evidence type="ECO:0000256" key="3">
    <source>
        <dbReference type="ARBA" id="ARBA00022801"/>
    </source>
</evidence>
<name>A0A9X2FH21_9BACT</name>
<keyword evidence="4 5" id="KW-0326">Glycosidase</keyword>
<dbReference type="GO" id="GO:0005975">
    <property type="term" value="P:carbohydrate metabolic process"/>
    <property type="evidence" value="ECO:0007669"/>
    <property type="project" value="InterPro"/>
</dbReference>
<evidence type="ECO:0000256" key="1">
    <source>
        <dbReference type="ARBA" id="ARBA00004834"/>
    </source>
</evidence>
<evidence type="ECO:0000256" key="4">
    <source>
        <dbReference type="ARBA" id="ARBA00023295"/>
    </source>
</evidence>
<dbReference type="AlphaFoldDB" id="A0A9X2FH21"/>
<keyword evidence="6" id="KW-0732">Signal</keyword>
<dbReference type="InterPro" id="IPR006710">
    <property type="entry name" value="Glyco_hydro_43"/>
</dbReference>
<dbReference type="GO" id="GO:0004553">
    <property type="term" value="F:hydrolase activity, hydrolyzing O-glycosyl compounds"/>
    <property type="evidence" value="ECO:0007669"/>
    <property type="project" value="InterPro"/>
</dbReference>
<evidence type="ECO:0000256" key="6">
    <source>
        <dbReference type="SAM" id="SignalP"/>
    </source>
</evidence>
<feature type="chain" id="PRO_5040856191" description="Glycosyl hydrolases family 43" evidence="6">
    <location>
        <begin position="24"/>
        <end position="328"/>
    </location>
</feature>
<protein>
    <recommendedName>
        <fullName evidence="9">Glycosyl hydrolases family 43</fullName>
    </recommendedName>
</protein>